<keyword evidence="6 7" id="KW-0472">Membrane</keyword>
<dbReference type="EMBL" id="FOIE01000011">
    <property type="protein sequence ID" value="SET94642.1"/>
    <property type="molecule type" value="Genomic_DNA"/>
</dbReference>
<keyword evidence="10" id="KW-1185">Reference proteome</keyword>
<feature type="transmembrane region" description="Helical" evidence="7">
    <location>
        <begin position="171"/>
        <end position="190"/>
    </location>
</feature>
<organism evidence="9 10">
    <name type="scientific">Geodermatophilus poikilotrophus</name>
    <dbReference type="NCBI Taxonomy" id="1333667"/>
    <lineage>
        <taxon>Bacteria</taxon>
        <taxon>Bacillati</taxon>
        <taxon>Actinomycetota</taxon>
        <taxon>Actinomycetes</taxon>
        <taxon>Geodermatophilales</taxon>
        <taxon>Geodermatophilaceae</taxon>
        <taxon>Geodermatophilus</taxon>
    </lineage>
</organism>
<evidence type="ECO:0000256" key="2">
    <source>
        <dbReference type="ARBA" id="ARBA00022448"/>
    </source>
</evidence>
<evidence type="ECO:0000313" key="10">
    <source>
        <dbReference type="Proteomes" id="UP000198507"/>
    </source>
</evidence>
<dbReference type="CDD" id="cd06261">
    <property type="entry name" value="TM_PBP2"/>
    <property type="match status" value="1"/>
</dbReference>
<evidence type="ECO:0000256" key="5">
    <source>
        <dbReference type="ARBA" id="ARBA00022989"/>
    </source>
</evidence>
<feature type="transmembrane region" description="Helical" evidence="7">
    <location>
        <begin position="97"/>
        <end position="119"/>
    </location>
</feature>
<evidence type="ECO:0000256" key="3">
    <source>
        <dbReference type="ARBA" id="ARBA00022475"/>
    </source>
</evidence>
<feature type="transmembrane region" description="Helical" evidence="7">
    <location>
        <begin position="131"/>
        <end position="151"/>
    </location>
</feature>
<evidence type="ECO:0000256" key="6">
    <source>
        <dbReference type="ARBA" id="ARBA00023136"/>
    </source>
</evidence>
<feature type="transmembrane region" description="Helical" evidence="7">
    <location>
        <begin position="274"/>
        <end position="300"/>
    </location>
</feature>
<keyword evidence="2 7" id="KW-0813">Transport</keyword>
<evidence type="ECO:0000259" key="8">
    <source>
        <dbReference type="PROSITE" id="PS50928"/>
    </source>
</evidence>
<name>A0A1I0IF53_9ACTN</name>
<comment type="similarity">
    <text evidence="7">Belongs to the binding-protein-dependent transport system permease family.</text>
</comment>
<comment type="subcellular location">
    <subcellularLocation>
        <location evidence="1 7">Cell membrane</location>
        <topology evidence="1 7">Multi-pass membrane protein</topology>
    </subcellularLocation>
</comment>
<dbReference type="GO" id="GO:0055085">
    <property type="term" value="P:transmembrane transport"/>
    <property type="evidence" value="ECO:0007669"/>
    <property type="project" value="InterPro"/>
</dbReference>
<evidence type="ECO:0000313" key="9">
    <source>
        <dbReference type="EMBL" id="SET94642.1"/>
    </source>
</evidence>
<dbReference type="PANTHER" id="PTHR43163">
    <property type="entry name" value="DIPEPTIDE TRANSPORT SYSTEM PERMEASE PROTEIN DPPB-RELATED"/>
    <property type="match status" value="1"/>
</dbReference>
<keyword evidence="5 7" id="KW-1133">Transmembrane helix</keyword>
<dbReference type="GO" id="GO:0005886">
    <property type="term" value="C:plasma membrane"/>
    <property type="evidence" value="ECO:0007669"/>
    <property type="project" value="UniProtKB-SubCell"/>
</dbReference>
<dbReference type="OrthoDB" id="9778910at2"/>
<keyword evidence="4 7" id="KW-0812">Transmembrane</keyword>
<dbReference type="Gene3D" id="1.10.3720.10">
    <property type="entry name" value="MetI-like"/>
    <property type="match status" value="1"/>
</dbReference>
<protein>
    <submittedName>
        <fullName evidence="9">Oligopeptide transport system permease protein</fullName>
    </submittedName>
</protein>
<reference evidence="10" key="1">
    <citation type="submission" date="2016-10" db="EMBL/GenBank/DDBJ databases">
        <authorList>
            <person name="Varghese N."/>
            <person name="Submissions S."/>
        </authorList>
    </citation>
    <scope>NUCLEOTIDE SEQUENCE [LARGE SCALE GENOMIC DNA]</scope>
    <source>
        <strain evidence="10">DSM 44209</strain>
    </source>
</reference>
<dbReference type="PANTHER" id="PTHR43163:SF7">
    <property type="entry name" value="DIPEPTIDE-TRANSPORT INTEGRAL MEMBRANE PROTEIN ABC TRANSPORTER DPPB-RELATED"/>
    <property type="match status" value="1"/>
</dbReference>
<dbReference type="AlphaFoldDB" id="A0A1I0IF53"/>
<feature type="transmembrane region" description="Helical" evidence="7">
    <location>
        <begin position="232"/>
        <end position="254"/>
    </location>
</feature>
<dbReference type="SUPFAM" id="SSF161098">
    <property type="entry name" value="MetI-like"/>
    <property type="match status" value="1"/>
</dbReference>
<evidence type="ECO:0000256" key="1">
    <source>
        <dbReference type="ARBA" id="ARBA00004651"/>
    </source>
</evidence>
<keyword evidence="3" id="KW-1003">Cell membrane</keyword>
<dbReference type="Pfam" id="PF00528">
    <property type="entry name" value="BPD_transp_1"/>
    <property type="match status" value="1"/>
</dbReference>
<dbReference type="Proteomes" id="UP000198507">
    <property type="component" value="Unassembled WGS sequence"/>
</dbReference>
<feature type="transmembrane region" description="Helical" evidence="7">
    <location>
        <begin position="9"/>
        <end position="30"/>
    </location>
</feature>
<accession>A0A1I0IF53</accession>
<dbReference type="PROSITE" id="PS50928">
    <property type="entry name" value="ABC_TM1"/>
    <property type="match status" value="1"/>
</dbReference>
<evidence type="ECO:0000256" key="4">
    <source>
        <dbReference type="ARBA" id="ARBA00022692"/>
    </source>
</evidence>
<proteinExistence type="inferred from homology"/>
<gene>
    <name evidence="9" type="ORF">SAMN04488546_4356</name>
</gene>
<dbReference type="Pfam" id="PF19300">
    <property type="entry name" value="BPD_transp_1_N"/>
    <property type="match status" value="1"/>
</dbReference>
<dbReference type="InterPro" id="IPR045621">
    <property type="entry name" value="BPD_transp_1_N"/>
</dbReference>
<feature type="domain" description="ABC transmembrane type-1" evidence="8">
    <location>
        <begin position="95"/>
        <end position="297"/>
    </location>
</feature>
<evidence type="ECO:0000256" key="7">
    <source>
        <dbReference type="RuleBase" id="RU363032"/>
    </source>
</evidence>
<sequence length="307" mass="33282">MGRYVARRLLLTIPVLIGASFLIFALVYALPGDPIRALGGDRPLSPAVVAQLRDEFNLNDPLVIQYVKYVGDLLQGDLGTDFRGRPVSETIARVLPVTIRLALVAIAFEVLIGLVAGVLAGIRRNSFFDNLVLVSSTLVVSIPILVLAFVSQFLFGLKLGWFPIAGTQEGLYSYLLPGLVLASGSLAYVARLTRTSLAENLRADYVRTARAKGLPGHTVVIRHTLRNSLIPVITFIGADIGTLMGGAIVTESVFNLPGIGREVYNAVRAQEGAVVVGIVTLLVFFYIFFNLVVDVLYAVLDPRIRYD</sequence>
<dbReference type="InterPro" id="IPR000515">
    <property type="entry name" value="MetI-like"/>
</dbReference>
<dbReference type="InterPro" id="IPR035906">
    <property type="entry name" value="MetI-like_sf"/>
</dbReference>